<gene>
    <name evidence="2" type="ORF">OVY01_19140</name>
</gene>
<dbReference type="Gene3D" id="2.10.260.10">
    <property type="match status" value="1"/>
</dbReference>
<name>A0ABT3ZRT5_9BURK</name>
<dbReference type="InterPro" id="IPR037914">
    <property type="entry name" value="SpoVT-AbrB_sf"/>
</dbReference>
<evidence type="ECO:0000313" key="2">
    <source>
        <dbReference type="EMBL" id="MCY0389266.1"/>
    </source>
</evidence>
<proteinExistence type="predicted"/>
<dbReference type="InterPro" id="IPR007159">
    <property type="entry name" value="SpoVT-AbrB_dom"/>
</dbReference>
<dbReference type="SMART" id="SM00966">
    <property type="entry name" value="SpoVT_AbrB"/>
    <property type="match status" value="1"/>
</dbReference>
<feature type="domain" description="SpoVT-AbrB" evidence="1">
    <location>
        <begin position="2"/>
        <end position="47"/>
    </location>
</feature>
<keyword evidence="3" id="KW-1185">Reference proteome</keyword>
<comment type="caution">
    <text evidence="2">The sequence shown here is derived from an EMBL/GenBank/DDBJ whole genome shotgun (WGS) entry which is preliminary data.</text>
</comment>
<keyword evidence="2" id="KW-0238">DNA-binding</keyword>
<sequence length="83" mass="9230">MSVLSQKRQITLPKALCERLLVQPGDDLMFLEHRGRITIVKKEKGGSDGILHHLKGDAPSDEESLHDAVAKKYGSRTHSKRVA</sequence>
<dbReference type="SUPFAM" id="SSF89447">
    <property type="entry name" value="AbrB/MazE/MraZ-like"/>
    <property type="match status" value="1"/>
</dbReference>
<protein>
    <submittedName>
        <fullName evidence="2">AbrB/MazE/SpoVT family DNA-binding domain-containing protein</fullName>
    </submittedName>
</protein>
<dbReference type="EMBL" id="JAPMXC010000010">
    <property type="protein sequence ID" value="MCY0389266.1"/>
    <property type="molecule type" value="Genomic_DNA"/>
</dbReference>
<evidence type="ECO:0000259" key="1">
    <source>
        <dbReference type="SMART" id="SM00966"/>
    </source>
</evidence>
<dbReference type="GO" id="GO:0003677">
    <property type="term" value="F:DNA binding"/>
    <property type="evidence" value="ECO:0007669"/>
    <property type="project" value="UniProtKB-KW"/>
</dbReference>
<dbReference type="Pfam" id="PF04014">
    <property type="entry name" value="MazE_antitoxin"/>
    <property type="match status" value="1"/>
</dbReference>
<accession>A0ABT3ZRT5</accession>
<dbReference type="RefSeq" id="WP_267849165.1">
    <property type="nucleotide sequence ID" value="NZ_JAPMXC010000010.1"/>
</dbReference>
<dbReference type="Proteomes" id="UP001082899">
    <property type="component" value="Unassembled WGS sequence"/>
</dbReference>
<organism evidence="2 3">
    <name type="scientific">Robbsia betulipollinis</name>
    <dbReference type="NCBI Taxonomy" id="2981849"/>
    <lineage>
        <taxon>Bacteria</taxon>
        <taxon>Pseudomonadati</taxon>
        <taxon>Pseudomonadota</taxon>
        <taxon>Betaproteobacteria</taxon>
        <taxon>Burkholderiales</taxon>
        <taxon>Burkholderiaceae</taxon>
        <taxon>Robbsia</taxon>
    </lineage>
</organism>
<evidence type="ECO:0000313" key="3">
    <source>
        <dbReference type="Proteomes" id="UP001082899"/>
    </source>
</evidence>
<reference evidence="2" key="1">
    <citation type="submission" date="2022-11" db="EMBL/GenBank/DDBJ databases">
        <title>Robbsia betulipollinis sp. nov., isolated from pollen of birch (Betula pendula).</title>
        <authorList>
            <person name="Shi H."/>
            <person name="Ambika Manirajan B."/>
            <person name="Ratering S."/>
            <person name="Geissler-Plaum R."/>
            <person name="Schnell S."/>
        </authorList>
    </citation>
    <scope>NUCLEOTIDE SEQUENCE</scope>
    <source>
        <strain evidence="2">Bb-Pol-6</strain>
    </source>
</reference>